<evidence type="ECO:0000256" key="1">
    <source>
        <dbReference type="ARBA" id="ARBA00004167"/>
    </source>
</evidence>
<evidence type="ECO:0000313" key="7">
    <source>
        <dbReference type="EMBL" id="NKE67090.1"/>
    </source>
</evidence>
<name>A0A7X6I7A3_9BURK</name>
<dbReference type="GO" id="GO:0097347">
    <property type="term" value="C:TAM protein secretion complex"/>
    <property type="evidence" value="ECO:0007669"/>
    <property type="project" value="TreeGrafter"/>
</dbReference>
<dbReference type="PANTHER" id="PTHR36985">
    <property type="entry name" value="TRANSLOCATION AND ASSEMBLY MODULE SUBUNIT TAMB"/>
    <property type="match status" value="1"/>
</dbReference>
<proteinExistence type="predicted"/>
<protein>
    <submittedName>
        <fullName evidence="7">DUF490 domain-containing protein</fullName>
    </submittedName>
</protein>
<comment type="caution">
    <text evidence="7">The sequence shown here is derived from an EMBL/GenBank/DDBJ whole genome shotgun (WGS) entry which is preliminary data.</text>
</comment>
<organism evidence="7 8">
    <name type="scientific">Ramlibacter lithotrophicus</name>
    <dbReference type="NCBI Taxonomy" id="2606681"/>
    <lineage>
        <taxon>Bacteria</taxon>
        <taxon>Pseudomonadati</taxon>
        <taxon>Pseudomonadota</taxon>
        <taxon>Betaproteobacteria</taxon>
        <taxon>Burkholderiales</taxon>
        <taxon>Comamonadaceae</taxon>
        <taxon>Ramlibacter</taxon>
    </lineage>
</organism>
<comment type="subcellular location">
    <subcellularLocation>
        <location evidence="1">Membrane</location>
        <topology evidence="1">Single-pass membrane protein</topology>
    </subcellularLocation>
</comment>
<evidence type="ECO:0000259" key="6">
    <source>
        <dbReference type="Pfam" id="PF04357"/>
    </source>
</evidence>
<dbReference type="Pfam" id="PF04357">
    <property type="entry name" value="TamB"/>
    <property type="match status" value="1"/>
</dbReference>
<dbReference type="Proteomes" id="UP000521868">
    <property type="component" value="Unassembled WGS sequence"/>
</dbReference>
<accession>A0A7X6I7A3</accession>
<feature type="transmembrane region" description="Helical" evidence="5">
    <location>
        <begin position="43"/>
        <end position="65"/>
    </location>
</feature>
<dbReference type="EMBL" id="VTOX01000005">
    <property type="protein sequence ID" value="NKE67090.1"/>
    <property type="molecule type" value="Genomic_DNA"/>
</dbReference>
<evidence type="ECO:0000256" key="5">
    <source>
        <dbReference type="SAM" id="Phobius"/>
    </source>
</evidence>
<evidence type="ECO:0000313" key="8">
    <source>
        <dbReference type="Proteomes" id="UP000521868"/>
    </source>
</evidence>
<dbReference type="GO" id="GO:0005886">
    <property type="term" value="C:plasma membrane"/>
    <property type="evidence" value="ECO:0007669"/>
    <property type="project" value="InterPro"/>
</dbReference>
<keyword evidence="3 5" id="KW-1133">Transmembrane helix</keyword>
<dbReference type="GO" id="GO:0009306">
    <property type="term" value="P:protein secretion"/>
    <property type="evidence" value="ECO:0007669"/>
    <property type="project" value="InterPro"/>
</dbReference>
<reference evidence="7 8" key="1">
    <citation type="journal article" date="2020" name="Nature">
        <title>Bacterial chemolithoautotrophy via manganese oxidation.</title>
        <authorList>
            <person name="Yu H."/>
            <person name="Leadbetter J.R."/>
        </authorList>
    </citation>
    <scope>NUCLEOTIDE SEQUENCE [LARGE SCALE GENOMIC DNA]</scope>
    <source>
        <strain evidence="7 8">RBP-1</strain>
    </source>
</reference>
<evidence type="ECO:0000256" key="3">
    <source>
        <dbReference type="ARBA" id="ARBA00022989"/>
    </source>
</evidence>
<dbReference type="InterPro" id="IPR007452">
    <property type="entry name" value="TamB_C"/>
</dbReference>
<keyword evidence="4 5" id="KW-0472">Membrane</keyword>
<evidence type="ECO:0000256" key="4">
    <source>
        <dbReference type="ARBA" id="ARBA00023136"/>
    </source>
</evidence>
<dbReference type="PANTHER" id="PTHR36985:SF1">
    <property type="entry name" value="TRANSLOCATION AND ASSEMBLY MODULE SUBUNIT TAMB"/>
    <property type="match status" value="1"/>
</dbReference>
<gene>
    <name evidence="7" type="ORF">RAMLITH_14785</name>
</gene>
<feature type="domain" description="Translocation and assembly module TamB C-terminal" evidence="6">
    <location>
        <begin position="945"/>
        <end position="1281"/>
    </location>
</feature>
<sequence>MEEPPGAAAGRPRLRREGAAGAAALQRWGHVLSANWLARGLKWIALLALALIVLAAAAIAASWWWSGTEGSLAWTLRQLGRWQPVQAEGVRGSLRSGLYVDRLRWQQEGLQVDAREVRLEWKPLALFTGGLQLDELRARSVRVEDRRPPKPAAAPTSLALPVQPAIDDLQVGTIEWVTPASSVVANDLVAHYSFNGVQHQFQVDKVRWQSGTYRGRASVGAHGALHVNALLEGRFPAAVPGSADALPLDFSVSLLGPLADMQATGRLQVGTGSPAAGTRANATARLTPWAAQPVPQAQGEFQQLDLHALWAQAPRTSLSGQVRVQPAGTATWSLTADLANENPGPWDQGRLPLGKVNAQGEWRDGGEALVRHLQAQVGGGEVQAKGQWRRTGGWEVQGRLDGVDPARVYSAMAPVPVSGRADLEGEGKAISFEVDLDAARAGRGRRQSGLAGTVQALELREATARGRWDGALLALPAFDVRTADARLRGSLQVRPKGLAGDGKVTLDAPGLQATADGRLAESSGGGTLQLRVADAGRALRWARQLPRAGEALGGLAATGRGEVRAAWQGGWSDPAVQARIDVPLLEAPAPAAGSGASPGPAWSVRDAVVNVDGRLSDAKLRARARAEFGQRRVAMELAGQGGRRGDRPAVWQGQLRELHLSATDPAIGSGPWNLTLQQPVSLRWAAGSLDAGAGQAILLPPAGPQRPAAPTPATLAWDPVHWGGGELRTAGRLTGLPMAWIELLGGPQLAGSALSGDMVFDAQWDAALGATPRVRASLVRSRGDVTVLAEGADGGSTRVPAGVRDARVALESDGEAIRLSLRWDSERGGVAQGELASRLAPGGAAGWHWPESAPLDGTLRAQLPRIGVWSLLAPPGWRLRGSLGANVKVAGTRADPQLSGTLVADDLALRSVVDGVELQGGRLRARLDGRRLVIDEFLLRGSESAGGGGTLMATGEGTWTRDGPQARLAVRLDRLRGSIRSDRQLTVSGELAASVDAAATELTGRLKVDAARILLPEEGTPQLGDDVVVRGAATRPTRTQARAAEPQRSGGRRLRLDVALDLGDNFRVQGHGIDTRLQGVLAVSGQSLTAPRLAGTIRTVGGEYRAYGQWLDIERGVLRFTGPVDNPSLDILAIRPNMLQRVGVQITGNVLNPYVRLYSEPALPDAEKLSWLILGRASATGGAEAALVQQAALALLASRSGQGGKGIAGSLGLDQLSFRRDGAEGPAVTLGKRLGRNFYAAYERSLSGALGTLFIFYDLTRRITIRAEAGERTAVDLIFTFTAK</sequence>
<keyword evidence="2 5" id="KW-0812">Transmembrane</keyword>
<keyword evidence="8" id="KW-1185">Reference proteome</keyword>
<evidence type="ECO:0000256" key="2">
    <source>
        <dbReference type="ARBA" id="ARBA00022692"/>
    </source>
</evidence>